<comment type="caution">
    <text evidence="3">The sequence shown here is derived from an EMBL/GenBank/DDBJ whole genome shotgun (WGS) entry which is preliminary data.</text>
</comment>
<feature type="domain" description="SPOR" evidence="2">
    <location>
        <begin position="73"/>
        <end position="161"/>
    </location>
</feature>
<proteinExistence type="predicted"/>
<evidence type="ECO:0000256" key="1">
    <source>
        <dbReference type="SAM" id="SignalP"/>
    </source>
</evidence>
<dbReference type="Proteomes" id="UP000276770">
    <property type="component" value="Unassembled WGS sequence"/>
</dbReference>
<feature type="chain" id="PRO_5018267772" description="SPOR domain-containing protein" evidence="1">
    <location>
        <begin position="28"/>
        <end position="526"/>
    </location>
</feature>
<dbReference type="InterPro" id="IPR007730">
    <property type="entry name" value="SPOR-like_dom"/>
</dbReference>
<keyword evidence="4" id="KW-1185">Reference proteome</keyword>
<feature type="signal peptide" evidence="1">
    <location>
        <begin position="1"/>
        <end position="27"/>
    </location>
</feature>
<gene>
    <name evidence="3" type="ORF">D9X91_10075</name>
</gene>
<reference evidence="3 4" key="1">
    <citation type="submission" date="2018-10" db="EMBL/GenBank/DDBJ databases">
        <title>Falsibacillus sp. genome draft.</title>
        <authorList>
            <person name="Shi S."/>
        </authorList>
    </citation>
    <scope>NUCLEOTIDE SEQUENCE [LARGE SCALE GENOMIC DNA]</scope>
    <source>
        <strain evidence="3 4">GY 10110</strain>
    </source>
</reference>
<dbReference type="InterPro" id="IPR018711">
    <property type="entry name" value="NAGPA"/>
</dbReference>
<dbReference type="PROSITE" id="PS51724">
    <property type="entry name" value="SPOR"/>
    <property type="match status" value="1"/>
</dbReference>
<dbReference type="AlphaFoldDB" id="A0A3L7JWY2"/>
<dbReference type="Pfam" id="PF05036">
    <property type="entry name" value="SPOR"/>
    <property type="match status" value="1"/>
</dbReference>
<protein>
    <recommendedName>
        <fullName evidence="2">SPOR domain-containing protein</fullName>
    </recommendedName>
</protein>
<dbReference type="Gene3D" id="3.30.70.1070">
    <property type="entry name" value="Sporulation related repeat"/>
    <property type="match status" value="1"/>
</dbReference>
<accession>A0A3L7JWY2</accession>
<dbReference type="Pfam" id="PF09992">
    <property type="entry name" value="NAGPA"/>
    <property type="match status" value="1"/>
</dbReference>
<organism evidence="3 4">
    <name type="scientific">Falsibacillus albus</name>
    <dbReference type="NCBI Taxonomy" id="2478915"/>
    <lineage>
        <taxon>Bacteria</taxon>
        <taxon>Bacillati</taxon>
        <taxon>Bacillota</taxon>
        <taxon>Bacilli</taxon>
        <taxon>Bacillales</taxon>
        <taxon>Bacillaceae</taxon>
        <taxon>Falsibacillus</taxon>
    </lineage>
</organism>
<dbReference type="PANTHER" id="PTHR40446:SF2">
    <property type="entry name" value="N-ACETYLGLUCOSAMINE-1-PHOSPHODIESTER ALPHA-N-ACETYLGLUCOSAMINIDASE"/>
    <property type="match status" value="1"/>
</dbReference>
<dbReference type="InterPro" id="IPR036680">
    <property type="entry name" value="SPOR-like_sf"/>
</dbReference>
<sequence>MNMHNSILRKTFVTLLAAATLSTTALAEGIHHGRMSTDRSDQLSLGKENLPETRQVSRLAEGATYTHIHRGYLSKKSFYTVDAGFYEDHQIAETKKKELRKMGYEATIHPVNQKNHSMTDVNQKEIGYVVRIGQFESEDKAKQFQENLSQKGIEGTSVTFSGYDGTTESTGPWDIHVLEINPKTFQGKIGSSLANDQIEGKETVTSMVARKQAIAGTNGGYFVVGQEDGTPGDPAGISVADGKLLSESVGNRTSLILHDNHAEISETKTMLSVQTSSHQSHIIDGMNRTPGKIRSCGGTEDAPTNAPQHDVTCKDDSELIEYNSSYGKNTPKGKGFEIVLDDAGNVVSTRDSRGGAIDKGQTVLSATGEDADWLKEQAKSKQVWTLSNKVYKNGKEMDLLKGMDVVNGGPSLLHQGEIDIDAKKEGFDWSSDFYYHFALYRHPRTLVGVKADGHILLVTVDGRNPNKSIGVNFRESAELLKDLGAVDGMNLDGGGSSTMVVDGKLVNHPSDATGERPIGDGIIISK</sequence>
<evidence type="ECO:0000313" key="4">
    <source>
        <dbReference type="Proteomes" id="UP000276770"/>
    </source>
</evidence>
<evidence type="ECO:0000259" key="2">
    <source>
        <dbReference type="PROSITE" id="PS51724"/>
    </source>
</evidence>
<evidence type="ECO:0000313" key="3">
    <source>
        <dbReference type="EMBL" id="RLQ95378.1"/>
    </source>
</evidence>
<dbReference type="PANTHER" id="PTHR40446">
    <property type="entry name" value="N-ACETYLGLUCOSAMINE-1-PHOSPHODIESTER ALPHA-N-ACETYLGLUCOSAMINIDASE"/>
    <property type="match status" value="1"/>
</dbReference>
<dbReference type="SUPFAM" id="SSF110997">
    <property type="entry name" value="Sporulation related repeat"/>
    <property type="match status" value="1"/>
</dbReference>
<dbReference type="GO" id="GO:0042834">
    <property type="term" value="F:peptidoglycan binding"/>
    <property type="evidence" value="ECO:0007669"/>
    <property type="project" value="InterPro"/>
</dbReference>
<keyword evidence="1" id="KW-0732">Signal</keyword>
<name>A0A3L7JWY2_9BACI</name>
<dbReference type="EMBL" id="RCVZ01000006">
    <property type="protein sequence ID" value="RLQ95378.1"/>
    <property type="molecule type" value="Genomic_DNA"/>
</dbReference>